<protein>
    <submittedName>
        <fullName evidence="1">Uncharacterized protein</fullName>
    </submittedName>
</protein>
<dbReference type="EMBL" id="ML732244">
    <property type="protein sequence ID" value="KAB8072551.1"/>
    <property type="molecule type" value="Genomic_DNA"/>
</dbReference>
<evidence type="ECO:0000313" key="1">
    <source>
        <dbReference type="EMBL" id="KAB8072551.1"/>
    </source>
</evidence>
<reference evidence="1 2" key="1">
    <citation type="submission" date="2019-04" db="EMBL/GenBank/DDBJ databases">
        <title>Friends and foes A comparative genomics study of 23 Aspergillus species from section Flavi.</title>
        <authorList>
            <consortium name="DOE Joint Genome Institute"/>
            <person name="Kjaerbolling I."/>
            <person name="Vesth T."/>
            <person name="Frisvad J.C."/>
            <person name="Nybo J.L."/>
            <person name="Theobald S."/>
            <person name="Kildgaard S."/>
            <person name="Isbrandt T."/>
            <person name="Kuo A."/>
            <person name="Sato A."/>
            <person name="Lyhne E.K."/>
            <person name="Kogle M.E."/>
            <person name="Wiebenga A."/>
            <person name="Kun R.S."/>
            <person name="Lubbers R.J."/>
            <person name="Makela M.R."/>
            <person name="Barry K."/>
            <person name="Chovatia M."/>
            <person name="Clum A."/>
            <person name="Daum C."/>
            <person name="Haridas S."/>
            <person name="He G."/>
            <person name="LaButti K."/>
            <person name="Lipzen A."/>
            <person name="Mondo S."/>
            <person name="Riley R."/>
            <person name="Salamov A."/>
            <person name="Simmons B.A."/>
            <person name="Magnuson J.K."/>
            <person name="Henrissat B."/>
            <person name="Mortensen U.H."/>
            <person name="Larsen T.O."/>
            <person name="Devries R.P."/>
            <person name="Grigoriev I.V."/>
            <person name="Machida M."/>
            <person name="Baker S.E."/>
            <person name="Andersen M.R."/>
        </authorList>
    </citation>
    <scope>NUCLEOTIDE SEQUENCE [LARGE SCALE GENOMIC DNA]</scope>
    <source>
        <strain evidence="1 2">CBS 151.66</strain>
    </source>
</reference>
<sequence length="77" mass="8627">MSMITTIFLASPPAHLYDLRGIVSCYETHGLNFHCPMVTGYHDATVIGSDAHDQRQECSSSTLKQRKQCMYASSRCQ</sequence>
<dbReference type="AlphaFoldDB" id="A0A5N5WVL9"/>
<gene>
    <name evidence="1" type="ORF">BDV29DRAFT_177081</name>
</gene>
<dbReference type="Proteomes" id="UP000326565">
    <property type="component" value="Unassembled WGS sequence"/>
</dbReference>
<evidence type="ECO:0000313" key="2">
    <source>
        <dbReference type="Proteomes" id="UP000326565"/>
    </source>
</evidence>
<proteinExistence type="predicted"/>
<keyword evidence="2" id="KW-1185">Reference proteome</keyword>
<accession>A0A5N5WVL9</accession>
<organism evidence="1 2">
    <name type="scientific">Aspergillus leporis</name>
    <dbReference type="NCBI Taxonomy" id="41062"/>
    <lineage>
        <taxon>Eukaryota</taxon>
        <taxon>Fungi</taxon>
        <taxon>Dikarya</taxon>
        <taxon>Ascomycota</taxon>
        <taxon>Pezizomycotina</taxon>
        <taxon>Eurotiomycetes</taxon>
        <taxon>Eurotiomycetidae</taxon>
        <taxon>Eurotiales</taxon>
        <taxon>Aspergillaceae</taxon>
        <taxon>Aspergillus</taxon>
        <taxon>Aspergillus subgen. Circumdati</taxon>
    </lineage>
</organism>
<name>A0A5N5WVL9_9EURO</name>